<accession>A0A100YUP9</accession>
<protein>
    <recommendedName>
        <fullName evidence="4">DNA gyrase</fullName>
    </recommendedName>
</protein>
<feature type="compositionally biased region" description="Basic and acidic residues" evidence="1">
    <location>
        <begin position="130"/>
        <end position="145"/>
    </location>
</feature>
<evidence type="ECO:0000313" key="2">
    <source>
        <dbReference type="EMBL" id="KUH57767.1"/>
    </source>
</evidence>
<dbReference type="Proteomes" id="UP000054078">
    <property type="component" value="Unassembled WGS sequence"/>
</dbReference>
<feature type="region of interest" description="Disordered" evidence="1">
    <location>
        <begin position="93"/>
        <end position="113"/>
    </location>
</feature>
<keyword evidence="3" id="KW-1185">Reference proteome</keyword>
<dbReference type="OrthoDB" id="3193219at2"/>
<dbReference type="EMBL" id="LOJF01000011">
    <property type="protein sequence ID" value="KUH57767.1"/>
    <property type="molecule type" value="Genomic_DNA"/>
</dbReference>
<dbReference type="STRING" id="1299998.AUL39_08705"/>
<evidence type="ECO:0008006" key="4">
    <source>
        <dbReference type="Google" id="ProtNLM"/>
    </source>
</evidence>
<gene>
    <name evidence="2" type="ORF">AUL39_08705</name>
</gene>
<sequence length="174" mass="19739">MEGPEGKRRGRVWLSFHERFVRRAEYADRETGEERVLNTVTLPSGTVVDGTDYGGWQFHPRYVEPNHSKYHDEHWRDVPLPAGRVVRLSRDVLDADGSPMPDGEGGSQREFAEVDPARLRLALVESRRRWYEQNGRDRTEARDDGTDGLSERAQGARAASEAIGRPGATNPQER</sequence>
<organism evidence="2 3">
    <name type="scientific">Tractidigestivibacter scatoligenes</name>
    <name type="common">Olsenella scatoligenes</name>
    <dbReference type="NCBI Taxonomy" id="1299998"/>
    <lineage>
        <taxon>Bacteria</taxon>
        <taxon>Bacillati</taxon>
        <taxon>Actinomycetota</taxon>
        <taxon>Coriobacteriia</taxon>
        <taxon>Coriobacteriales</taxon>
        <taxon>Atopobiaceae</taxon>
        <taxon>Tractidigestivibacter</taxon>
    </lineage>
</organism>
<dbReference type="AlphaFoldDB" id="A0A100YUP9"/>
<name>A0A100YUP9_TRASO</name>
<proteinExistence type="predicted"/>
<dbReference type="RefSeq" id="WP_059055400.1">
    <property type="nucleotide sequence ID" value="NZ_LOJF01000011.1"/>
</dbReference>
<evidence type="ECO:0000256" key="1">
    <source>
        <dbReference type="SAM" id="MobiDB-lite"/>
    </source>
</evidence>
<evidence type="ECO:0000313" key="3">
    <source>
        <dbReference type="Proteomes" id="UP000054078"/>
    </source>
</evidence>
<comment type="caution">
    <text evidence="2">The sequence shown here is derived from an EMBL/GenBank/DDBJ whole genome shotgun (WGS) entry which is preliminary data.</text>
</comment>
<reference evidence="2 3" key="1">
    <citation type="submission" date="2015-12" db="EMBL/GenBank/DDBJ databases">
        <title>Draft Genome Sequence of Olsenella scatoligenes SK9K4T; a Producer of 3-Methylindole- (skatole) and 4-Methylphenol- (p-cresol) Isolated from Pig Feces.</title>
        <authorList>
            <person name="Li X."/>
            <person name="Borg B."/>
            <person name="Canibe N."/>
        </authorList>
    </citation>
    <scope>NUCLEOTIDE SEQUENCE [LARGE SCALE GENOMIC DNA]</scope>
    <source>
        <strain evidence="2 3">SK9K4</strain>
    </source>
</reference>
<feature type="region of interest" description="Disordered" evidence="1">
    <location>
        <begin position="130"/>
        <end position="174"/>
    </location>
</feature>